<gene>
    <name evidence="3" type="ORF">LPQ35_10430</name>
</gene>
<dbReference type="InterPro" id="IPR050709">
    <property type="entry name" value="Biotin_Carboxyl_Carrier/Decarb"/>
</dbReference>
<dbReference type="InterPro" id="IPR001882">
    <property type="entry name" value="Biotin_BS"/>
</dbReference>
<dbReference type="Proteomes" id="UP001492541">
    <property type="component" value="Chromosome"/>
</dbReference>
<evidence type="ECO:0000313" key="3">
    <source>
        <dbReference type="EMBL" id="XAT63658.1"/>
    </source>
</evidence>
<feature type="domain" description="Lipoyl-binding" evidence="2">
    <location>
        <begin position="54"/>
        <end position="130"/>
    </location>
</feature>
<keyword evidence="1" id="KW-0092">Biotin</keyword>
<sequence length="130" mass="14230">MARYAVTVNGRKYEVDVEEIAPGKFRVNVNGKEEVIEMVEERRQLQAVEPQVSASPVKAAGGEVKAEMSGTIVRILKNEGEEIRKGDPVIVLEAMKMENEIVAPSDGRLSKIFVKEGDKVQAGSELFAVS</sequence>
<accession>A0ABZ3H4E9</accession>
<reference evidence="3 4" key="1">
    <citation type="submission" date="2021-11" db="EMBL/GenBank/DDBJ databases">
        <title>Whole genome of Geoglobus acetivorans.</title>
        <authorList>
            <person name="Liu D."/>
        </authorList>
    </citation>
    <scope>NUCLEOTIDE SEQUENCE [LARGE SCALE GENOMIC DNA]</scope>
    <source>
        <strain evidence="3 4">SBH6</strain>
    </source>
</reference>
<evidence type="ECO:0000259" key="2">
    <source>
        <dbReference type="PROSITE" id="PS50968"/>
    </source>
</evidence>
<dbReference type="PANTHER" id="PTHR45266:SF3">
    <property type="entry name" value="OXALOACETATE DECARBOXYLASE ALPHA CHAIN"/>
    <property type="match status" value="1"/>
</dbReference>
<dbReference type="GeneID" id="90450116"/>
<name>A0ABZ3H4E9_GEOAI</name>
<dbReference type="PROSITE" id="PS50968">
    <property type="entry name" value="BIOTINYL_LIPOYL"/>
    <property type="match status" value="1"/>
</dbReference>
<dbReference type="RefSeq" id="WP_193807110.1">
    <property type="nucleotide sequence ID" value="NZ_CP087714.1"/>
</dbReference>
<organism evidence="3 4">
    <name type="scientific">Geoglobus acetivorans</name>
    <dbReference type="NCBI Taxonomy" id="565033"/>
    <lineage>
        <taxon>Archaea</taxon>
        <taxon>Methanobacteriati</taxon>
        <taxon>Methanobacteriota</taxon>
        <taxon>Archaeoglobi</taxon>
        <taxon>Archaeoglobales</taxon>
        <taxon>Archaeoglobaceae</taxon>
        <taxon>Geoglobus</taxon>
    </lineage>
</organism>
<protein>
    <recommendedName>
        <fullName evidence="2">Lipoyl-binding domain-containing protein</fullName>
    </recommendedName>
</protein>
<proteinExistence type="predicted"/>
<dbReference type="CDD" id="cd06850">
    <property type="entry name" value="biotinyl_domain"/>
    <property type="match status" value="1"/>
</dbReference>
<dbReference type="SUPFAM" id="SSF51230">
    <property type="entry name" value="Single hybrid motif"/>
    <property type="match status" value="1"/>
</dbReference>
<dbReference type="PANTHER" id="PTHR45266">
    <property type="entry name" value="OXALOACETATE DECARBOXYLASE ALPHA CHAIN"/>
    <property type="match status" value="1"/>
</dbReference>
<dbReference type="InterPro" id="IPR000089">
    <property type="entry name" value="Biotin_lipoyl"/>
</dbReference>
<dbReference type="EMBL" id="CP087714">
    <property type="protein sequence ID" value="XAT63658.1"/>
    <property type="molecule type" value="Genomic_DNA"/>
</dbReference>
<dbReference type="Gene3D" id="2.40.50.100">
    <property type="match status" value="1"/>
</dbReference>
<dbReference type="Pfam" id="PF00364">
    <property type="entry name" value="Biotin_lipoyl"/>
    <property type="match status" value="1"/>
</dbReference>
<dbReference type="PROSITE" id="PS00188">
    <property type="entry name" value="BIOTIN"/>
    <property type="match status" value="1"/>
</dbReference>
<evidence type="ECO:0000256" key="1">
    <source>
        <dbReference type="ARBA" id="ARBA00023267"/>
    </source>
</evidence>
<evidence type="ECO:0000313" key="4">
    <source>
        <dbReference type="Proteomes" id="UP001492541"/>
    </source>
</evidence>
<dbReference type="InterPro" id="IPR011053">
    <property type="entry name" value="Single_hybrid_motif"/>
</dbReference>
<keyword evidence="4" id="KW-1185">Reference proteome</keyword>